<proteinExistence type="predicted"/>
<protein>
    <recommendedName>
        <fullName evidence="3">Halobacterial output domain-containing protein</fullName>
    </recommendedName>
</protein>
<gene>
    <name evidence="1" type="ORF">GCM10009846_26580</name>
</gene>
<organism evidence="1 2">
    <name type="scientific">Agrococcus versicolor</name>
    <dbReference type="NCBI Taxonomy" id="501482"/>
    <lineage>
        <taxon>Bacteria</taxon>
        <taxon>Bacillati</taxon>
        <taxon>Actinomycetota</taxon>
        <taxon>Actinomycetes</taxon>
        <taxon>Micrococcales</taxon>
        <taxon>Microbacteriaceae</taxon>
        <taxon>Agrococcus</taxon>
    </lineage>
</organism>
<accession>A0ABN3AWH9</accession>
<evidence type="ECO:0000313" key="2">
    <source>
        <dbReference type="Proteomes" id="UP001501599"/>
    </source>
</evidence>
<comment type="caution">
    <text evidence="1">The sequence shown here is derived from an EMBL/GenBank/DDBJ whole genome shotgun (WGS) entry which is preliminary data.</text>
</comment>
<sequence length="114" mass="12017">MPEELGEIATPEIVSNIVAEVESYVDRGYRLEGESQLLAVHATSIEMTSAEDALVSLTGCLDTSENRVVDGAGDPVTGGDVEVRVVTFEIRWRGGAGTVFATEFPEDGAVSCAP</sequence>
<name>A0ABN3AWH9_9MICO</name>
<dbReference type="Proteomes" id="UP001501599">
    <property type="component" value="Unassembled WGS sequence"/>
</dbReference>
<evidence type="ECO:0000313" key="1">
    <source>
        <dbReference type="EMBL" id="GAA2175695.1"/>
    </source>
</evidence>
<dbReference type="EMBL" id="BAAAQT010000008">
    <property type="protein sequence ID" value="GAA2175695.1"/>
    <property type="molecule type" value="Genomic_DNA"/>
</dbReference>
<evidence type="ECO:0008006" key="3">
    <source>
        <dbReference type="Google" id="ProtNLM"/>
    </source>
</evidence>
<keyword evidence="2" id="KW-1185">Reference proteome</keyword>
<reference evidence="1 2" key="1">
    <citation type="journal article" date="2019" name="Int. J. Syst. Evol. Microbiol.">
        <title>The Global Catalogue of Microorganisms (GCM) 10K type strain sequencing project: providing services to taxonomists for standard genome sequencing and annotation.</title>
        <authorList>
            <consortium name="The Broad Institute Genomics Platform"/>
            <consortium name="The Broad Institute Genome Sequencing Center for Infectious Disease"/>
            <person name="Wu L."/>
            <person name="Ma J."/>
        </authorList>
    </citation>
    <scope>NUCLEOTIDE SEQUENCE [LARGE SCALE GENOMIC DNA]</scope>
    <source>
        <strain evidence="1 2">JCM 16026</strain>
    </source>
</reference>